<dbReference type="Pfam" id="PF00069">
    <property type="entry name" value="Pkinase"/>
    <property type="match status" value="1"/>
</dbReference>
<dbReference type="AlphaFoldDB" id="A0A1H9LZW0"/>
<dbReference type="PROSITE" id="PS50011">
    <property type="entry name" value="PROTEIN_KINASE_DOM"/>
    <property type="match status" value="1"/>
</dbReference>
<dbReference type="STRING" id="571933.SAMN05216362_15311"/>
<dbReference type="SMART" id="SM00220">
    <property type="entry name" value="S_TKc"/>
    <property type="match status" value="1"/>
</dbReference>
<name>A0A1H9LZW0_9BACI</name>
<keyword evidence="1" id="KW-0812">Transmembrane</keyword>
<keyword evidence="3" id="KW-0723">Serine/threonine-protein kinase</keyword>
<dbReference type="GO" id="GO:0004674">
    <property type="term" value="F:protein serine/threonine kinase activity"/>
    <property type="evidence" value="ECO:0007669"/>
    <property type="project" value="UniProtKB-KW"/>
</dbReference>
<keyword evidence="1" id="KW-1133">Transmembrane helix</keyword>
<feature type="transmembrane region" description="Helical" evidence="1">
    <location>
        <begin position="283"/>
        <end position="305"/>
    </location>
</feature>
<dbReference type="InterPro" id="IPR000719">
    <property type="entry name" value="Prot_kinase_dom"/>
</dbReference>
<proteinExistence type="predicted"/>
<evidence type="ECO:0000259" key="2">
    <source>
        <dbReference type="PROSITE" id="PS50011"/>
    </source>
</evidence>
<dbReference type="PROSITE" id="PS00108">
    <property type="entry name" value="PROTEIN_KINASE_ST"/>
    <property type="match status" value="1"/>
</dbReference>
<evidence type="ECO:0000256" key="1">
    <source>
        <dbReference type="SAM" id="Phobius"/>
    </source>
</evidence>
<dbReference type="EMBL" id="FOES01000053">
    <property type="protein sequence ID" value="SER16323.1"/>
    <property type="molecule type" value="Genomic_DNA"/>
</dbReference>
<dbReference type="InterPro" id="IPR011009">
    <property type="entry name" value="Kinase-like_dom_sf"/>
</dbReference>
<dbReference type="GO" id="GO:0005524">
    <property type="term" value="F:ATP binding"/>
    <property type="evidence" value="ECO:0007669"/>
    <property type="project" value="InterPro"/>
</dbReference>
<keyword evidence="1" id="KW-0472">Membrane</keyword>
<evidence type="ECO:0000313" key="3">
    <source>
        <dbReference type="EMBL" id="SER16323.1"/>
    </source>
</evidence>
<dbReference type="InterPro" id="IPR008271">
    <property type="entry name" value="Ser/Thr_kinase_AS"/>
</dbReference>
<evidence type="ECO:0000313" key="4">
    <source>
        <dbReference type="Proteomes" id="UP000199427"/>
    </source>
</evidence>
<keyword evidence="4" id="KW-1185">Reference proteome</keyword>
<dbReference type="Proteomes" id="UP000199427">
    <property type="component" value="Unassembled WGS sequence"/>
</dbReference>
<protein>
    <submittedName>
        <fullName evidence="3">Serine/threonine protein kinase</fullName>
    </submittedName>
</protein>
<organism evidence="3 4">
    <name type="scientific">Piscibacillus halophilus</name>
    <dbReference type="NCBI Taxonomy" id="571933"/>
    <lineage>
        <taxon>Bacteria</taxon>
        <taxon>Bacillati</taxon>
        <taxon>Bacillota</taxon>
        <taxon>Bacilli</taxon>
        <taxon>Bacillales</taxon>
        <taxon>Bacillaceae</taxon>
        <taxon>Piscibacillus</taxon>
    </lineage>
</organism>
<dbReference type="RefSeq" id="WP_175615671.1">
    <property type="nucleotide sequence ID" value="NZ_CAESCL010000067.1"/>
</dbReference>
<accession>A0A1H9LZW0</accession>
<dbReference type="PANTHER" id="PTHR44167:SF31">
    <property type="entry name" value="PROTEIN CBG02007"/>
    <property type="match status" value="1"/>
</dbReference>
<dbReference type="SUPFAM" id="SSF56112">
    <property type="entry name" value="Protein kinase-like (PK-like)"/>
    <property type="match status" value="1"/>
</dbReference>
<keyword evidence="3" id="KW-0418">Kinase</keyword>
<keyword evidence="3" id="KW-0808">Transferase</keyword>
<reference evidence="3 4" key="1">
    <citation type="submission" date="2016-10" db="EMBL/GenBank/DDBJ databases">
        <authorList>
            <person name="de Groot N.N."/>
        </authorList>
    </citation>
    <scope>NUCLEOTIDE SEQUENCE [LARGE SCALE GENOMIC DNA]</scope>
    <source>
        <strain evidence="3 4">DSM 21633</strain>
    </source>
</reference>
<feature type="domain" description="Protein kinase" evidence="2">
    <location>
        <begin position="26"/>
        <end position="264"/>
    </location>
</feature>
<gene>
    <name evidence="3" type="ORF">SAMN05216362_15311</name>
</gene>
<dbReference type="GO" id="GO:0005737">
    <property type="term" value="C:cytoplasm"/>
    <property type="evidence" value="ECO:0007669"/>
    <property type="project" value="TreeGrafter"/>
</dbReference>
<dbReference type="PANTHER" id="PTHR44167">
    <property type="entry name" value="OVARIAN-SPECIFIC SERINE/THREONINE-PROTEIN KINASE LOK-RELATED"/>
    <property type="match status" value="1"/>
</dbReference>
<dbReference type="Gene3D" id="1.10.510.10">
    <property type="entry name" value="Transferase(Phosphotransferase) domain 1"/>
    <property type="match status" value="1"/>
</dbReference>
<sequence>MTSSIHPTVRLNKHQQLKGIWNKRTYVIIRLIGEGARGSIYLALLGNRYVALKISQDSSVITAEVNVLKMLKKVQGQPLGPLLLDVDDAYVSQSSKLAFYVMEYIDGVPLGQWIEREGLSWMFPISFQLLSQLNQLHQLGYIYGDLKPDNILIDKRTKHARLIDVGGVTAFNRSIREYTTWYDRGYWKMGDRRAEPTYDLFAYAVCLLNMDPHVKIQKSSERDILKLLNQAKSLKPIHHVLNHAFHGKYQSALEMKKDLEHINAQQMKKPQSNYNTPSPKLNVWPETIGISSIIFIHVALFYYFIL</sequence>